<evidence type="ECO:0000256" key="2">
    <source>
        <dbReference type="ARBA" id="ARBA00023002"/>
    </source>
</evidence>
<dbReference type="SMART" id="SM00903">
    <property type="entry name" value="Flavin_Reduct"/>
    <property type="match status" value="1"/>
</dbReference>
<dbReference type="AlphaFoldDB" id="A0A126SXH6"/>
<dbReference type="Pfam" id="PF01613">
    <property type="entry name" value="Flavin_Reduct"/>
    <property type="match status" value="1"/>
</dbReference>
<dbReference type="InterPro" id="IPR012349">
    <property type="entry name" value="Split_barrel_FMN-bd"/>
</dbReference>
<evidence type="ECO:0000313" key="4">
    <source>
        <dbReference type="EMBL" id="AMK59011.1"/>
    </source>
</evidence>
<evidence type="ECO:0000259" key="3">
    <source>
        <dbReference type="SMART" id="SM00903"/>
    </source>
</evidence>
<name>A0A126SXH6_9BACT</name>
<dbReference type="InterPro" id="IPR002563">
    <property type="entry name" value="Flavin_Rdtase-like_dom"/>
</dbReference>
<comment type="similarity">
    <text evidence="1">Belongs to the non-flavoprotein flavin reductase family.</text>
</comment>
<sequence>MAEINDARALRNALGHFATGVTVVTALAEDGRPVGVTINSFSSLSLEPPLVLWSLAKSSASLPLFVAAPHFAVHVLAANQQALSDRFAKPAANKFDDLDHGAGLGQVPLLAGCAAVFECVLQQCLDGGDHMILVGRVERFQADADALPLLFYRGRYITPQSGGLFSSAPLLSMASG</sequence>
<feature type="domain" description="Flavin reductase like" evidence="3">
    <location>
        <begin position="14"/>
        <end position="158"/>
    </location>
</feature>
<protein>
    <submittedName>
        <fullName evidence="4">Flavin reductase domain protein</fullName>
    </submittedName>
</protein>
<dbReference type="PANTHER" id="PTHR30466">
    <property type="entry name" value="FLAVIN REDUCTASE"/>
    <property type="match status" value="1"/>
</dbReference>
<dbReference type="PANTHER" id="PTHR30466:SF11">
    <property type="entry name" value="FLAVIN-DEPENDENT MONOOXYGENASE, REDUCTASE SUBUNIT HSAB"/>
    <property type="match status" value="1"/>
</dbReference>
<proteinExistence type="inferred from homology"/>
<dbReference type="InterPro" id="IPR050268">
    <property type="entry name" value="NADH-dep_flavin_reductase"/>
</dbReference>
<dbReference type="GO" id="GO:0042602">
    <property type="term" value="F:riboflavin reductase (NADPH) activity"/>
    <property type="evidence" value="ECO:0007669"/>
    <property type="project" value="TreeGrafter"/>
</dbReference>
<evidence type="ECO:0000256" key="1">
    <source>
        <dbReference type="ARBA" id="ARBA00008898"/>
    </source>
</evidence>
<dbReference type="GO" id="GO:0010181">
    <property type="term" value="F:FMN binding"/>
    <property type="evidence" value="ECO:0007669"/>
    <property type="project" value="InterPro"/>
</dbReference>
<dbReference type="SUPFAM" id="SSF50475">
    <property type="entry name" value="FMN-binding split barrel"/>
    <property type="match status" value="1"/>
</dbReference>
<keyword evidence="2" id="KW-0560">Oxidoreductase</keyword>
<dbReference type="Gene3D" id="2.30.110.10">
    <property type="entry name" value="Electron Transport, Fmn-binding Protein, Chain A"/>
    <property type="match status" value="1"/>
</dbReference>
<organism evidence="4">
    <name type="scientific">uncultured bacterium UPO35</name>
    <dbReference type="NCBI Taxonomy" id="1776962"/>
    <lineage>
        <taxon>Bacteria</taxon>
        <taxon>environmental samples</taxon>
    </lineage>
</organism>
<reference evidence="4" key="1">
    <citation type="journal article" date="2016" name="Appl. Environ. Microbiol.">
        <title>Functional Metagenomics of a Biostimulated Petroleum-Contaminated Soil Reveals an Extraordinary Diversity of Extradiol Dioxygenases.</title>
        <authorList>
            <person name="Terron-Gonzalez L."/>
            <person name="Martin-Cabello G."/>
            <person name="Ferrer M."/>
            <person name="Santero E."/>
        </authorList>
    </citation>
    <scope>NUCLEOTIDE SEQUENCE</scope>
</reference>
<accession>A0A126SXH6</accession>
<dbReference type="EMBL" id="KU144965">
    <property type="protein sequence ID" value="AMK59011.1"/>
    <property type="molecule type" value="Genomic_DNA"/>
</dbReference>